<reference evidence="1" key="1">
    <citation type="journal article" date="2020" name="Nature">
        <title>Giant virus diversity and host interactions through global metagenomics.</title>
        <authorList>
            <person name="Schulz F."/>
            <person name="Roux S."/>
            <person name="Paez-Espino D."/>
            <person name="Jungbluth S."/>
            <person name="Walsh D.A."/>
            <person name="Denef V.J."/>
            <person name="McMahon K.D."/>
            <person name="Konstantinidis K.T."/>
            <person name="Eloe-Fadrosh E.A."/>
            <person name="Kyrpides N.C."/>
            <person name="Woyke T."/>
        </authorList>
    </citation>
    <scope>NUCLEOTIDE SEQUENCE</scope>
    <source>
        <strain evidence="1">GVMAG-M-3300021425-30</strain>
    </source>
</reference>
<sequence length="58" mass="6884">MEKPSSKSQKSPEDNLIDKYIKQMSEQEKLVLEIARDHLESSFDIVRSIGYKEWLEKQ</sequence>
<dbReference type="AlphaFoldDB" id="A0A6C0CSH2"/>
<protein>
    <submittedName>
        <fullName evidence="1">Uncharacterized protein</fullName>
    </submittedName>
</protein>
<organism evidence="1">
    <name type="scientific">viral metagenome</name>
    <dbReference type="NCBI Taxonomy" id="1070528"/>
    <lineage>
        <taxon>unclassified sequences</taxon>
        <taxon>metagenomes</taxon>
        <taxon>organismal metagenomes</taxon>
    </lineage>
</organism>
<proteinExistence type="predicted"/>
<dbReference type="EMBL" id="MN739468">
    <property type="protein sequence ID" value="QHT06435.1"/>
    <property type="molecule type" value="Genomic_DNA"/>
</dbReference>
<name>A0A6C0CSH2_9ZZZZ</name>
<evidence type="ECO:0000313" key="1">
    <source>
        <dbReference type="EMBL" id="QHT06435.1"/>
    </source>
</evidence>
<accession>A0A6C0CSH2</accession>